<sequence>MIIDAHQHFWQLDLPFQYDWLHTPQHKAICRSYLPADLKVHLQKCGIDKSVFVQTQHDVAENRWVLKLAEQNDFIAGVVGWVDLASDKCEEQLAEFVEHPKFVGIRHIVQDEPDPDFIIQPNIIRGLKVLEKHAVPYDLLFYTQHLKHAATLGRKLPDLPMVIDHLAKPKIKDQVTAGWVDDLKAAAKLPNIYCKLSGMVTEADWKNWKPADLKPYVETALEAFGPARCMYGSDWPVCELAATYEQVYGALQELLGSLSHSEQEMVFGGTAQKFYGLEV</sequence>
<evidence type="ECO:0000256" key="1">
    <source>
        <dbReference type="ARBA" id="ARBA00038310"/>
    </source>
</evidence>
<feature type="domain" description="Amidohydrolase-related" evidence="2">
    <location>
        <begin position="3"/>
        <end position="277"/>
    </location>
</feature>
<evidence type="ECO:0000259" key="2">
    <source>
        <dbReference type="Pfam" id="PF04909"/>
    </source>
</evidence>
<dbReference type="PANTHER" id="PTHR43569">
    <property type="entry name" value="AMIDOHYDROLASE"/>
    <property type="match status" value="1"/>
</dbReference>
<dbReference type="Gene3D" id="3.20.20.140">
    <property type="entry name" value="Metal-dependent hydrolases"/>
    <property type="match status" value="1"/>
</dbReference>
<dbReference type="GO" id="GO:0016787">
    <property type="term" value="F:hydrolase activity"/>
    <property type="evidence" value="ECO:0007669"/>
    <property type="project" value="UniProtKB-KW"/>
</dbReference>
<reference evidence="3 4" key="1">
    <citation type="journal article" date="2016" name="Front. Microbiol.">
        <title>Fuerstia marisgermanicae gen. nov., sp. nov., an Unusual Member of the Phylum Planctomycetes from the German Wadden Sea.</title>
        <authorList>
            <person name="Kohn T."/>
            <person name="Heuer A."/>
            <person name="Jogler M."/>
            <person name="Vollmers J."/>
            <person name="Boedeker C."/>
            <person name="Bunk B."/>
            <person name="Rast P."/>
            <person name="Borchert D."/>
            <person name="Glockner I."/>
            <person name="Freese H.M."/>
            <person name="Klenk H.P."/>
            <person name="Overmann J."/>
            <person name="Kaster A.K."/>
            <person name="Rohde M."/>
            <person name="Wiegand S."/>
            <person name="Jogler C."/>
        </authorList>
    </citation>
    <scope>NUCLEOTIDE SEQUENCE [LARGE SCALE GENOMIC DNA]</scope>
    <source>
        <strain evidence="3 4">NH11</strain>
    </source>
</reference>
<organism evidence="3 4">
    <name type="scientific">Fuerstiella marisgermanici</name>
    <dbReference type="NCBI Taxonomy" id="1891926"/>
    <lineage>
        <taxon>Bacteria</taxon>
        <taxon>Pseudomonadati</taxon>
        <taxon>Planctomycetota</taxon>
        <taxon>Planctomycetia</taxon>
        <taxon>Planctomycetales</taxon>
        <taxon>Planctomycetaceae</taxon>
        <taxon>Fuerstiella</taxon>
    </lineage>
</organism>
<dbReference type="Proteomes" id="UP000187735">
    <property type="component" value="Chromosome"/>
</dbReference>
<keyword evidence="4" id="KW-1185">Reference proteome</keyword>
<name>A0A1P8WLB1_9PLAN</name>
<evidence type="ECO:0000313" key="4">
    <source>
        <dbReference type="Proteomes" id="UP000187735"/>
    </source>
</evidence>
<gene>
    <name evidence="3" type="ORF">Fuma_04504</name>
</gene>
<dbReference type="InterPro" id="IPR032466">
    <property type="entry name" value="Metal_Hydrolase"/>
</dbReference>
<dbReference type="KEGG" id="fmr:Fuma_04504"/>
<dbReference type="OrthoDB" id="5450317at2"/>
<dbReference type="SUPFAM" id="SSF51556">
    <property type="entry name" value="Metallo-dependent hydrolases"/>
    <property type="match status" value="1"/>
</dbReference>
<dbReference type="InterPro" id="IPR052350">
    <property type="entry name" value="Metallo-dep_Lactonases"/>
</dbReference>
<protein>
    <submittedName>
        <fullName evidence="3">Putative metal-dependent hydrolase of the TIM-barrel fold protein</fullName>
    </submittedName>
</protein>
<keyword evidence="3" id="KW-0378">Hydrolase</keyword>
<comment type="similarity">
    <text evidence="1">Belongs to the metallo-dependent hydrolases superfamily.</text>
</comment>
<dbReference type="AlphaFoldDB" id="A0A1P8WLB1"/>
<dbReference type="STRING" id="1891926.Fuma_04504"/>
<dbReference type="PANTHER" id="PTHR43569:SF2">
    <property type="entry name" value="AMIDOHYDROLASE-RELATED DOMAIN-CONTAINING PROTEIN"/>
    <property type="match status" value="1"/>
</dbReference>
<accession>A0A1P8WLB1</accession>
<evidence type="ECO:0000313" key="3">
    <source>
        <dbReference type="EMBL" id="APZ94854.1"/>
    </source>
</evidence>
<dbReference type="Pfam" id="PF04909">
    <property type="entry name" value="Amidohydro_2"/>
    <property type="match status" value="1"/>
</dbReference>
<dbReference type="RefSeq" id="WP_077026102.1">
    <property type="nucleotide sequence ID" value="NZ_CP017641.1"/>
</dbReference>
<dbReference type="EMBL" id="CP017641">
    <property type="protein sequence ID" value="APZ94854.1"/>
    <property type="molecule type" value="Genomic_DNA"/>
</dbReference>
<proteinExistence type="inferred from homology"/>
<dbReference type="InterPro" id="IPR006680">
    <property type="entry name" value="Amidohydro-rel"/>
</dbReference>